<dbReference type="InParanoid" id="H2YDJ1"/>
<dbReference type="Pfam" id="PF08487">
    <property type="entry name" value="VIT"/>
    <property type="match status" value="1"/>
</dbReference>
<name>H2YDJ1_CIOSA</name>
<keyword evidence="1" id="KW-0677">Repeat</keyword>
<dbReference type="Proteomes" id="UP000007875">
    <property type="component" value="Unassembled WGS sequence"/>
</dbReference>
<dbReference type="AlphaFoldDB" id="H2YDJ1"/>
<dbReference type="STRING" id="51511.ENSCSAVP00000003389"/>
<dbReference type="PROSITE" id="PS01180">
    <property type="entry name" value="CUB"/>
    <property type="match status" value="1"/>
</dbReference>
<protein>
    <recommendedName>
        <fullName evidence="4">CUB domain-containing protein</fullName>
    </recommendedName>
</protein>
<dbReference type="SUPFAM" id="SSF49854">
    <property type="entry name" value="Spermadhesin, CUB domain"/>
    <property type="match status" value="1"/>
</dbReference>
<feature type="domain" description="CUB" evidence="4">
    <location>
        <begin position="139"/>
        <end position="233"/>
    </location>
</feature>
<keyword evidence="2" id="KW-1015">Disulfide bond</keyword>
<sequence>MANSTGSLANEQTITMVIKNRDSTANDIGLHAYLPEDAELTSFSMNTEGVQYTGKKVDQEKAHDILARAKSEDHSAVVYTPRVIPAVRRDNVVQAESTNLHIKAKKKMTFSINYKQTVAHKIIYGKKMLNRASVVLDMYGGTAEKLVGTIFSPNYPQAYPNSADISWWVRVPQGKNVMLNILELDMEECCDRLTIYDGLSTNGKVLAVLSGILQNNESTVIQTSSHSMFLHLT</sequence>
<reference evidence="6" key="1">
    <citation type="submission" date="2003-08" db="EMBL/GenBank/DDBJ databases">
        <authorList>
            <person name="Birren B."/>
            <person name="Nusbaum C."/>
            <person name="Abebe A."/>
            <person name="Abouelleil A."/>
            <person name="Adekoya E."/>
            <person name="Ait-zahra M."/>
            <person name="Allen N."/>
            <person name="Allen T."/>
            <person name="An P."/>
            <person name="Anderson M."/>
            <person name="Anderson S."/>
            <person name="Arachchi H."/>
            <person name="Armbruster J."/>
            <person name="Bachantsang P."/>
            <person name="Baldwin J."/>
            <person name="Barry A."/>
            <person name="Bayul T."/>
            <person name="Blitshsteyn B."/>
            <person name="Bloom T."/>
            <person name="Blye J."/>
            <person name="Boguslavskiy L."/>
            <person name="Borowsky M."/>
            <person name="Boukhgalter B."/>
            <person name="Brunache A."/>
            <person name="Butler J."/>
            <person name="Calixte N."/>
            <person name="Calvo S."/>
            <person name="Camarata J."/>
            <person name="Campo K."/>
            <person name="Chang J."/>
            <person name="Cheshatsang Y."/>
            <person name="Citroen M."/>
            <person name="Collymore A."/>
            <person name="Considine T."/>
            <person name="Cook A."/>
            <person name="Cooke P."/>
            <person name="Corum B."/>
            <person name="Cuomo C."/>
            <person name="David R."/>
            <person name="Dawoe T."/>
            <person name="Degray S."/>
            <person name="Dodge S."/>
            <person name="Dooley K."/>
            <person name="Dorje P."/>
            <person name="Dorjee K."/>
            <person name="Dorris L."/>
            <person name="Duffey N."/>
            <person name="Dupes A."/>
            <person name="Elkins T."/>
            <person name="Engels R."/>
            <person name="Erickson J."/>
            <person name="Farina A."/>
            <person name="Faro S."/>
            <person name="Ferreira P."/>
            <person name="Fischer H."/>
            <person name="Fitzgerald M."/>
            <person name="Foley K."/>
            <person name="Gage D."/>
            <person name="Galagan J."/>
            <person name="Gearin G."/>
            <person name="Gnerre S."/>
            <person name="Gnirke A."/>
            <person name="Goyette A."/>
            <person name="Graham J."/>
            <person name="Grandbois E."/>
            <person name="Gyaltsen K."/>
            <person name="Hafez N."/>
            <person name="Hagopian D."/>
            <person name="Hagos B."/>
            <person name="Hall J."/>
            <person name="Hatcher B."/>
            <person name="Heller A."/>
            <person name="Higgins H."/>
            <person name="Honan T."/>
            <person name="Horn A."/>
            <person name="Houde N."/>
            <person name="Hughes L."/>
            <person name="Hulme W."/>
            <person name="Husby E."/>
            <person name="Iliev I."/>
            <person name="Jaffe D."/>
            <person name="Jones C."/>
            <person name="Kamal M."/>
            <person name="Kamat A."/>
            <person name="Kamvysselis M."/>
            <person name="Karlsson E."/>
            <person name="Kells C."/>
            <person name="Kieu A."/>
            <person name="Kisner P."/>
            <person name="Kodira C."/>
            <person name="Kulbokas E."/>
            <person name="Labutti K."/>
            <person name="Lama D."/>
            <person name="Landers T."/>
            <person name="Leger J."/>
            <person name="Levine S."/>
            <person name="Lewis D."/>
            <person name="Lewis T."/>
            <person name="Lindblad-toh K."/>
            <person name="Liu X."/>
            <person name="Lokyitsang T."/>
            <person name="Lokyitsang Y."/>
            <person name="Lucien O."/>
            <person name="Lui A."/>
            <person name="Ma L.J."/>
            <person name="Mabbitt R."/>
            <person name="Macdonald J."/>
            <person name="Maclean C."/>
            <person name="Major J."/>
            <person name="Manning J."/>
            <person name="Marabella R."/>
            <person name="Maru K."/>
            <person name="Matthews C."/>
            <person name="Mauceli E."/>
            <person name="Mccarthy M."/>
            <person name="Mcdonough S."/>
            <person name="Mcghee T."/>
            <person name="Meldrim J."/>
            <person name="Meneus L."/>
            <person name="Mesirov J."/>
            <person name="Mihalev A."/>
            <person name="Mihova T."/>
            <person name="Mikkelsen T."/>
            <person name="Mlenga V."/>
            <person name="Moru K."/>
            <person name="Mozes J."/>
            <person name="Mulrain L."/>
            <person name="Munson G."/>
            <person name="Naylor J."/>
            <person name="Newes C."/>
            <person name="Nguyen C."/>
            <person name="Nguyen N."/>
            <person name="Nguyen T."/>
            <person name="Nicol R."/>
            <person name="Nielsen C."/>
            <person name="Nizzari M."/>
            <person name="Norbu C."/>
            <person name="Norbu N."/>
            <person name="O'donnell P."/>
            <person name="Okoawo O."/>
            <person name="O'leary S."/>
            <person name="Omotosho B."/>
            <person name="O'neill K."/>
            <person name="Osman S."/>
            <person name="Parker S."/>
            <person name="Perrin D."/>
            <person name="Phunkhang P."/>
            <person name="Piqani B."/>
            <person name="Purcell S."/>
            <person name="Rachupka T."/>
            <person name="Ramasamy U."/>
            <person name="Rameau R."/>
            <person name="Ray V."/>
            <person name="Raymond C."/>
            <person name="Retta R."/>
            <person name="Richardson S."/>
            <person name="Rise C."/>
            <person name="Rodriguez J."/>
            <person name="Rogers J."/>
            <person name="Rogov P."/>
            <person name="Rutman M."/>
            <person name="Schupbach R."/>
            <person name="Seaman C."/>
            <person name="Settipalli S."/>
            <person name="Sharpe T."/>
            <person name="Sheridan J."/>
            <person name="Sherpa N."/>
            <person name="Shi J."/>
            <person name="Smirnov S."/>
            <person name="Smith C."/>
            <person name="Sougnez C."/>
            <person name="Spencer B."/>
            <person name="Stalker J."/>
            <person name="Stange-thomann N."/>
            <person name="Stavropoulos S."/>
            <person name="Stetson K."/>
            <person name="Stone C."/>
            <person name="Stone S."/>
            <person name="Stubbs M."/>
            <person name="Talamas J."/>
            <person name="Tchuinga P."/>
            <person name="Tenzing P."/>
            <person name="Tesfaye S."/>
            <person name="Theodore J."/>
            <person name="Thoulutsang Y."/>
            <person name="Topham K."/>
            <person name="Towey S."/>
            <person name="Tsamla T."/>
            <person name="Tsomo N."/>
            <person name="Vallee D."/>
            <person name="Vassiliev H."/>
            <person name="Venkataraman V."/>
            <person name="Vinson J."/>
            <person name="Vo A."/>
            <person name="Wade C."/>
            <person name="Wang S."/>
            <person name="Wangchuk T."/>
            <person name="Wangdi T."/>
            <person name="Whittaker C."/>
            <person name="Wilkinson J."/>
            <person name="Wu Y."/>
            <person name="Wyman D."/>
            <person name="Yadav S."/>
            <person name="Yang S."/>
            <person name="Yang X."/>
            <person name="Yeager S."/>
            <person name="Yee E."/>
            <person name="Young G."/>
            <person name="Zainoun J."/>
            <person name="Zembeck L."/>
            <person name="Zimmer A."/>
            <person name="Zody M."/>
            <person name="Lander E."/>
        </authorList>
    </citation>
    <scope>NUCLEOTIDE SEQUENCE [LARGE SCALE GENOMIC DNA]</scope>
</reference>
<evidence type="ECO:0000256" key="2">
    <source>
        <dbReference type="ARBA" id="ARBA00023157"/>
    </source>
</evidence>
<evidence type="ECO:0000313" key="6">
    <source>
        <dbReference type="Proteomes" id="UP000007875"/>
    </source>
</evidence>
<dbReference type="SMART" id="SM00042">
    <property type="entry name" value="CUB"/>
    <property type="match status" value="1"/>
</dbReference>
<dbReference type="Gene3D" id="2.60.120.290">
    <property type="entry name" value="Spermadhesin, CUB domain"/>
    <property type="match status" value="1"/>
</dbReference>
<evidence type="ECO:0000259" key="4">
    <source>
        <dbReference type="PROSITE" id="PS01180"/>
    </source>
</evidence>
<keyword evidence="6" id="KW-1185">Reference proteome</keyword>
<dbReference type="PANTHER" id="PTHR24251">
    <property type="entry name" value="OVOCHYMASE-RELATED"/>
    <property type="match status" value="1"/>
</dbReference>
<reference evidence="5" key="3">
    <citation type="submission" date="2025-09" db="UniProtKB">
        <authorList>
            <consortium name="Ensembl"/>
        </authorList>
    </citation>
    <scope>IDENTIFICATION</scope>
</reference>
<dbReference type="CDD" id="cd00041">
    <property type="entry name" value="CUB"/>
    <property type="match status" value="1"/>
</dbReference>
<dbReference type="OMA" id="FSMNTEG"/>
<accession>H2YDJ1</accession>
<evidence type="ECO:0000313" key="5">
    <source>
        <dbReference type="Ensembl" id="ENSCSAVP00000003389.1"/>
    </source>
</evidence>
<dbReference type="InterPro" id="IPR035914">
    <property type="entry name" value="Sperma_CUB_dom_sf"/>
</dbReference>
<dbReference type="GeneTree" id="ENSGT00940000169653"/>
<proteinExistence type="predicted"/>
<dbReference type="InterPro" id="IPR000859">
    <property type="entry name" value="CUB_dom"/>
</dbReference>
<dbReference type="HOGENOM" id="CLU_1063641_0_0_1"/>
<dbReference type="Ensembl" id="ENSCSAVT00000003440.1">
    <property type="protein sequence ID" value="ENSCSAVP00000003389.1"/>
    <property type="gene ID" value="ENSCSAVG00000002011.1"/>
</dbReference>
<reference evidence="5" key="2">
    <citation type="submission" date="2025-08" db="UniProtKB">
        <authorList>
            <consortium name="Ensembl"/>
        </authorList>
    </citation>
    <scope>IDENTIFICATION</scope>
</reference>
<organism evidence="5 6">
    <name type="scientific">Ciona savignyi</name>
    <name type="common">Pacific transparent sea squirt</name>
    <dbReference type="NCBI Taxonomy" id="51511"/>
    <lineage>
        <taxon>Eukaryota</taxon>
        <taxon>Metazoa</taxon>
        <taxon>Chordata</taxon>
        <taxon>Tunicata</taxon>
        <taxon>Ascidiacea</taxon>
        <taxon>Phlebobranchia</taxon>
        <taxon>Cionidae</taxon>
        <taxon>Ciona</taxon>
    </lineage>
</organism>
<dbReference type="InterPro" id="IPR013694">
    <property type="entry name" value="VIT"/>
</dbReference>
<comment type="caution">
    <text evidence="3">Lacks conserved residue(s) required for the propagation of feature annotation.</text>
</comment>
<evidence type="ECO:0000256" key="3">
    <source>
        <dbReference type="PROSITE-ProRule" id="PRU00059"/>
    </source>
</evidence>
<evidence type="ECO:0000256" key="1">
    <source>
        <dbReference type="ARBA" id="ARBA00022737"/>
    </source>
</evidence>
<dbReference type="Pfam" id="PF00431">
    <property type="entry name" value="CUB"/>
    <property type="match status" value="1"/>
</dbReference>